<dbReference type="Proteomes" id="UP000236161">
    <property type="component" value="Unassembled WGS sequence"/>
</dbReference>
<accession>A0A2I0A6W9</accession>
<evidence type="ECO:0000313" key="2">
    <source>
        <dbReference type="EMBL" id="PKA51265.1"/>
    </source>
</evidence>
<organism evidence="2 3">
    <name type="scientific">Apostasia shenzhenica</name>
    <dbReference type="NCBI Taxonomy" id="1088818"/>
    <lineage>
        <taxon>Eukaryota</taxon>
        <taxon>Viridiplantae</taxon>
        <taxon>Streptophyta</taxon>
        <taxon>Embryophyta</taxon>
        <taxon>Tracheophyta</taxon>
        <taxon>Spermatophyta</taxon>
        <taxon>Magnoliopsida</taxon>
        <taxon>Liliopsida</taxon>
        <taxon>Asparagales</taxon>
        <taxon>Orchidaceae</taxon>
        <taxon>Apostasioideae</taxon>
        <taxon>Apostasia</taxon>
    </lineage>
</organism>
<feature type="chain" id="PRO_5014195820" evidence="1">
    <location>
        <begin position="35"/>
        <end position="84"/>
    </location>
</feature>
<dbReference type="EMBL" id="KZ452014">
    <property type="protein sequence ID" value="PKA51265.1"/>
    <property type="molecule type" value="Genomic_DNA"/>
</dbReference>
<protein>
    <submittedName>
        <fullName evidence="2">Uncharacterized protein</fullName>
    </submittedName>
</protein>
<dbReference type="OrthoDB" id="976687at2759"/>
<reference evidence="2 3" key="1">
    <citation type="journal article" date="2017" name="Nature">
        <title>The Apostasia genome and the evolution of orchids.</title>
        <authorList>
            <person name="Zhang G.Q."/>
            <person name="Liu K.W."/>
            <person name="Li Z."/>
            <person name="Lohaus R."/>
            <person name="Hsiao Y.Y."/>
            <person name="Niu S.C."/>
            <person name="Wang J.Y."/>
            <person name="Lin Y.C."/>
            <person name="Xu Q."/>
            <person name="Chen L.J."/>
            <person name="Yoshida K."/>
            <person name="Fujiwara S."/>
            <person name="Wang Z.W."/>
            <person name="Zhang Y.Q."/>
            <person name="Mitsuda N."/>
            <person name="Wang M."/>
            <person name="Liu G.H."/>
            <person name="Pecoraro L."/>
            <person name="Huang H.X."/>
            <person name="Xiao X.J."/>
            <person name="Lin M."/>
            <person name="Wu X.Y."/>
            <person name="Wu W.L."/>
            <person name="Chen Y.Y."/>
            <person name="Chang S.B."/>
            <person name="Sakamoto S."/>
            <person name="Ohme-Takagi M."/>
            <person name="Yagi M."/>
            <person name="Zeng S.J."/>
            <person name="Shen C.Y."/>
            <person name="Yeh C.M."/>
            <person name="Luo Y.B."/>
            <person name="Tsai W.C."/>
            <person name="Van de Peer Y."/>
            <person name="Liu Z.J."/>
        </authorList>
    </citation>
    <scope>NUCLEOTIDE SEQUENCE [LARGE SCALE GENOMIC DNA]</scope>
    <source>
        <strain evidence="3">cv. Shenzhen</strain>
        <tissue evidence="2">Stem</tissue>
    </source>
</reference>
<name>A0A2I0A6W9_9ASPA</name>
<evidence type="ECO:0000313" key="3">
    <source>
        <dbReference type="Proteomes" id="UP000236161"/>
    </source>
</evidence>
<feature type="signal peptide" evidence="1">
    <location>
        <begin position="1"/>
        <end position="34"/>
    </location>
</feature>
<keyword evidence="3" id="KW-1185">Reference proteome</keyword>
<evidence type="ECO:0000256" key="1">
    <source>
        <dbReference type="SAM" id="SignalP"/>
    </source>
</evidence>
<sequence length="84" mass="8614">MGAGDHGRSPEKAYLFIIFLVSGAVFAPPPVAAAARPLLHGDWWSQDWGLLLGSLPKGSVAPSGPSGCTHGSYNIGGSCPIPRS</sequence>
<gene>
    <name evidence="2" type="ORF">AXF42_Ash010705</name>
</gene>
<keyword evidence="1" id="KW-0732">Signal</keyword>
<dbReference type="AlphaFoldDB" id="A0A2I0A6W9"/>
<proteinExistence type="predicted"/>